<keyword evidence="2" id="KW-1185">Reference proteome</keyword>
<proteinExistence type="predicted"/>
<dbReference type="AlphaFoldDB" id="A0A0V0TSX5"/>
<accession>A0A0V0TSX5</accession>
<evidence type="ECO:0000313" key="2">
    <source>
        <dbReference type="Proteomes" id="UP000055048"/>
    </source>
</evidence>
<comment type="caution">
    <text evidence="1">The sequence shown here is derived from an EMBL/GenBank/DDBJ whole genome shotgun (WGS) entry which is preliminary data.</text>
</comment>
<organism evidence="1 2">
    <name type="scientific">Trichinella murrelli</name>
    <dbReference type="NCBI Taxonomy" id="144512"/>
    <lineage>
        <taxon>Eukaryota</taxon>
        <taxon>Metazoa</taxon>
        <taxon>Ecdysozoa</taxon>
        <taxon>Nematoda</taxon>
        <taxon>Enoplea</taxon>
        <taxon>Dorylaimia</taxon>
        <taxon>Trichinellida</taxon>
        <taxon>Trichinellidae</taxon>
        <taxon>Trichinella</taxon>
    </lineage>
</organism>
<dbReference type="OrthoDB" id="5913475at2759"/>
<name>A0A0V0TSX5_9BILA</name>
<reference evidence="1 2" key="1">
    <citation type="submission" date="2015-01" db="EMBL/GenBank/DDBJ databases">
        <title>Evolution of Trichinella species and genotypes.</title>
        <authorList>
            <person name="Korhonen P.K."/>
            <person name="Edoardo P."/>
            <person name="Giuseppe L.R."/>
            <person name="Gasser R.B."/>
        </authorList>
    </citation>
    <scope>NUCLEOTIDE SEQUENCE [LARGE SCALE GENOMIC DNA]</scope>
    <source>
        <strain evidence="1">ISS417</strain>
    </source>
</reference>
<dbReference type="EMBL" id="JYDJ01000153">
    <property type="protein sequence ID" value="KRX42092.1"/>
    <property type="molecule type" value="Genomic_DNA"/>
</dbReference>
<sequence length="126" mass="15083">MLANSECIRRQKIVVDDESWKEEPAFVFQNRIRERRSSVNNAGRTWYEQNTLLQKRKGNDTDLFGRHRMTATCPSALWHCRMLAEYEWVVDSYIEAVIVVDLQLLEKYRDGHFYSRNNEKIILKSR</sequence>
<gene>
    <name evidence="1" type="ORF">T05_13421</name>
</gene>
<evidence type="ECO:0000313" key="1">
    <source>
        <dbReference type="EMBL" id="KRX42092.1"/>
    </source>
</evidence>
<dbReference type="Proteomes" id="UP000055048">
    <property type="component" value="Unassembled WGS sequence"/>
</dbReference>
<protein>
    <submittedName>
        <fullName evidence="1">Uncharacterized protein</fullName>
    </submittedName>
</protein>